<dbReference type="AlphaFoldDB" id="A0A1R3L009"/>
<organism evidence="2 3">
    <name type="scientific">Corchorus olitorius</name>
    <dbReference type="NCBI Taxonomy" id="93759"/>
    <lineage>
        <taxon>Eukaryota</taxon>
        <taxon>Viridiplantae</taxon>
        <taxon>Streptophyta</taxon>
        <taxon>Embryophyta</taxon>
        <taxon>Tracheophyta</taxon>
        <taxon>Spermatophyta</taxon>
        <taxon>Magnoliopsida</taxon>
        <taxon>eudicotyledons</taxon>
        <taxon>Gunneridae</taxon>
        <taxon>Pentapetalae</taxon>
        <taxon>rosids</taxon>
        <taxon>malvids</taxon>
        <taxon>Malvales</taxon>
        <taxon>Malvaceae</taxon>
        <taxon>Grewioideae</taxon>
        <taxon>Apeibeae</taxon>
        <taxon>Corchorus</taxon>
    </lineage>
</organism>
<dbReference type="Proteomes" id="UP000187203">
    <property type="component" value="Unassembled WGS sequence"/>
</dbReference>
<reference evidence="3" key="1">
    <citation type="submission" date="2013-09" db="EMBL/GenBank/DDBJ databases">
        <title>Corchorus olitorius genome sequencing.</title>
        <authorList>
            <person name="Alam M."/>
            <person name="Haque M.S."/>
            <person name="Islam M.S."/>
            <person name="Emdad E.M."/>
            <person name="Islam M.M."/>
            <person name="Ahmed B."/>
            <person name="Halim A."/>
            <person name="Hossen Q.M.M."/>
            <person name="Hossain M.Z."/>
            <person name="Ahmed R."/>
            <person name="Khan M.M."/>
            <person name="Islam R."/>
            <person name="Rashid M.M."/>
            <person name="Khan S.A."/>
            <person name="Rahman M.S."/>
            <person name="Alam M."/>
            <person name="Yahiya A.S."/>
            <person name="Khan M.S."/>
            <person name="Azam M.S."/>
            <person name="Haque T."/>
            <person name="Lashkar M.Z.H."/>
            <person name="Akhand A.I."/>
            <person name="Morshed G."/>
            <person name="Roy S."/>
            <person name="Uddin K.S."/>
            <person name="Rabeya T."/>
            <person name="Hossain A.S."/>
            <person name="Chowdhury A."/>
            <person name="Snigdha A.R."/>
            <person name="Mortoza M.S."/>
            <person name="Matin S.A."/>
            <person name="Hoque S.M.E."/>
            <person name="Islam M.K."/>
            <person name="Roy D.K."/>
            <person name="Haider R."/>
            <person name="Moosa M.M."/>
            <person name="Elias S.M."/>
            <person name="Hasan A.M."/>
            <person name="Jahan S."/>
            <person name="Shafiuddin M."/>
            <person name="Mahmood N."/>
            <person name="Shommy N.S."/>
        </authorList>
    </citation>
    <scope>NUCLEOTIDE SEQUENCE [LARGE SCALE GENOMIC DNA]</scope>
    <source>
        <strain evidence="3">cv. O-4</strain>
    </source>
</reference>
<protein>
    <submittedName>
        <fullName evidence="2">Uncharacterized protein</fullName>
    </submittedName>
</protein>
<feature type="region of interest" description="Disordered" evidence="1">
    <location>
        <begin position="1"/>
        <end position="46"/>
    </location>
</feature>
<sequence length="46" mass="4946">MTAGQAKRVSENSTQASKMPTGSSVHVSYRTGNCETRLRFPSGENS</sequence>
<evidence type="ECO:0000313" key="2">
    <source>
        <dbReference type="EMBL" id="OMP12637.1"/>
    </source>
</evidence>
<gene>
    <name evidence="2" type="ORF">COLO4_02931</name>
</gene>
<proteinExistence type="predicted"/>
<dbReference type="EMBL" id="AWUE01008497">
    <property type="protein sequence ID" value="OMP12637.1"/>
    <property type="molecule type" value="Genomic_DNA"/>
</dbReference>
<name>A0A1R3L009_9ROSI</name>
<evidence type="ECO:0000256" key="1">
    <source>
        <dbReference type="SAM" id="MobiDB-lite"/>
    </source>
</evidence>
<keyword evidence="3" id="KW-1185">Reference proteome</keyword>
<feature type="compositionally biased region" description="Polar residues" evidence="1">
    <location>
        <begin position="11"/>
        <end position="34"/>
    </location>
</feature>
<evidence type="ECO:0000313" key="3">
    <source>
        <dbReference type="Proteomes" id="UP000187203"/>
    </source>
</evidence>
<accession>A0A1R3L009</accession>
<comment type="caution">
    <text evidence="2">The sequence shown here is derived from an EMBL/GenBank/DDBJ whole genome shotgun (WGS) entry which is preliminary data.</text>
</comment>